<organism evidence="5 6">
    <name type="scientific">Alistipes shahii</name>
    <dbReference type="NCBI Taxonomy" id="328814"/>
    <lineage>
        <taxon>Bacteria</taxon>
        <taxon>Pseudomonadati</taxon>
        <taxon>Bacteroidota</taxon>
        <taxon>Bacteroidia</taxon>
        <taxon>Bacteroidales</taxon>
        <taxon>Rikenellaceae</taxon>
        <taxon>Alistipes</taxon>
    </lineage>
</organism>
<dbReference type="GO" id="GO:0006310">
    <property type="term" value="P:DNA recombination"/>
    <property type="evidence" value="ECO:0007669"/>
    <property type="project" value="UniProtKB-KW"/>
</dbReference>
<evidence type="ECO:0000313" key="6">
    <source>
        <dbReference type="Proteomes" id="UP000323567"/>
    </source>
</evidence>
<dbReference type="GO" id="GO:0015074">
    <property type="term" value="P:DNA integration"/>
    <property type="evidence" value="ECO:0007669"/>
    <property type="project" value="InterPro"/>
</dbReference>
<comment type="similarity">
    <text evidence="1">Belongs to the 'phage' integrase family.</text>
</comment>
<dbReference type="AlphaFoldDB" id="A0A5B3G1R0"/>
<sequence>MAKVTYVLAQGENSAGESQVNFRVYVSRELRVRVPSGIWVDRKRWGKKNDINIPNIPGEERDALLAKRAKLKELVDVIETSVEAADDKSTVTREWLEKLIRRTLRPKTATSVEEKKIGFFPLTDEYLATHKLSESRVKHFNVLVRTLKRYELYRKLSNRRFVLDVHTVSPTTLDDFGAFLMKEPEIFDEHPELYDEVPYARPKVRKNLPVKRGPYLNAAGETVIPGRPKERGMNYVSDMLIRLRSFYVWLNDNGHTYNDPFKQYKIAEIVYGTPIYITTDERKQLAEADMGDDKQLETQRDIFVFQCMIGCRVSDLYKMTYANIIGDCIEYVPRKTRDDRVVTVSVPLIGAAKELIRKYLDENRGTLFPFISEQKYNVYIKAAFRKAGLTRMVTTIDQRTRQNVQVPICDLASSHMARRTFIGNVYKSVKDPAIVGAMSGHKDGSRAFARYRDIDMDIKRDAVSVLE</sequence>
<evidence type="ECO:0000256" key="2">
    <source>
        <dbReference type="ARBA" id="ARBA00023125"/>
    </source>
</evidence>
<comment type="caution">
    <text evidence="5">The sequence shown here is derived from an EMBL/GenBank/DDBJ whole genome shotgun (WGS) entry which is preliminary data.</text>
</comment>
<dbReference type="InterPro" id="IPR002104">
    <property type="entry name" value="Integrase_catalytic"/>
</dbReference>
<dbReference type="SUPFAM" id="SSF56349">
    <property type="entry name" value="DNA breaking-rejoining enzymes"/>
    <property type="match status" value="1"/>
</dbReference>
<evidence type="ECO:0000259" key="4">
    <source>
        <dbReference type="PROSITE" id="PS51898"/>
    </source>
</evidence>
<dbReference type="PANTHER" id="PTHR30349:SF41">
    <property type="entry name" value="INTEGRASE_RECOMBINASE PROTEIN MJ0367-RELATED"/>
    <property type="match status" value="1"/>
</dbReference>
<dbReference type="GO" id="GO:0003677">
    <property type="term" value="F:DNA binding"/>
    <property type="evidence" value="ECO:0007669"/>
    <property type="project" value="UniProtKB-KW"/>
</dbReference>
<accession>A0A5B3G1R0</accession>
<keyword evidence="2" id="KW-0238">DNA-binding</keyword>
<dbReference type="Gene3D" id="1.10.150.130">
    <property type="match status" value="1"/>
</dbReference>
<dbReference type="InterPro" id="IPR010998">
    <property type="entry name" value="Integrase_recombinase_N"/>
</dbReference>
<dbReference type="RefSeq" id="WP_039939816.1">
    <property type="nucleotide sequence ID" value="NZ_CATXTW010000055.1"/>
</dbReference>
<dbReference type="Proteomes" id="UP000323567">
    <property type="component" value="Unassembled WGS sequence"/>
</dbReference>
<evidence type="ECO:0000256" key="3">
    <source>
        <dbReference type="ARBA" id="ARBA00023172"/>
    </source>
</evidence>
<protein>
    <submittedName>
        <fullName evidence="5">Tyrosine-type recombinase/integrase</fullName>
    </submittedName>
</protein>
<dbReference type="InterPro" id="IPR013762">
    <property type="entry name" value="Integrase-like_cat_sf"/>
</dbReference>
<evidence type="ECO:0000256" key="1">
    <source>
        <dbReference type="ARBA" id="ARBA00008857"/>
    </source>
</evidence>
<dbReference type="InterPro" id="IPR050090">
    <property type="entry name" value="Tyrosine_recombinase_XerCD"/>
</dbReference>
<keyword evidence="3" id="KW-0233">DNA recombination</keyword>
<dbReference type="EMBL" id="VVXK01000018">
    <property type="protein sequence ID" value="KAA2367543.1"/>
    <property type="molecule type" value="Genomic_DNA"/>
</dbReference>
<name>A0A5B3G1R0_9BACT</name>
<gene>
    <name evidence="5" type="ORF">F2Y13_11620</name>
</gene>
<proteinExistence type="inferred from homology"/>
<dbReference type="Pfam" id="PF00589">
    <property type="entry name" value="Phage_integrase"/>
    <property type="match status" value="1"/>
</dbReference>
<feature type="domain" description="Tyr recombinase" evidence="4">
    <location>
        <begin position="272"/>
        <end position="464"/>
    </location>
</feature>
<reference evidence="5 6" key="1">
    <citation type="journal article" date="2019" name="Nat. Med.">
        <title>A library of human gut bacterial isolates paired with longitudinal multiomics data enables mechanistic microbiome research.</title>
        <authorList>
            <person name="Poyet M."/>
            <person name="Groussin M."/>
            <person name="Gibbons S.M."/>
            <person name="Avila-Pacheco J."/>
            <person name="Jiang X."/>
            <person name="Kearney S.M."/>
            <person name="Perrotta A.R."/>
            <person name="Berdy B."/>
            <person name="Zhao S."/>
            <person name="Lieberman T.D."/>
            <person name="Swanson P.K."/>
            <person name="Smith M."/>
            <person name="Roesemann S."/>
            <person name="Alexander J.E."/>
            <person name="Rich S.A."/>
            <person name="Livny J."/>
            <person name="Vlamakis H."/>
            <person name="Clish C."/>
            <person name="Bullock K."/>
            <person name="Deik A."/>
            <person name="Scott J."/>
            <person name="Pierce K.A."/>
            <person name="Xavier R.J."/>
            <person name="Alm E.J."/>
        </authorList>
    </citation>
    <scope>NUCLEOTIDE SEQUENCE [LARGE SCALE GENOMIC DNA]</scope>
    <source>
        <strain evidence="5 6">BIOML-A2</strain>
    </source>
</reference>
<evidence type="ECO:0000313" key="5">
    <source>
        <dbReference type="EMBL" id="KAA2367543.1"/>
    </source>
</evidence>
<dbReference type="PANTHER" id="PTHR30349">
    <property type="entry name" value="PHAGE INTEGRASE-RELATED"/>
    <property type="match status" value="1"/>
</dbReference>
<dbReference type="InterPro" id="IPR011010">
    <property type="entry name" value="DNA_brk_join_enz"/>
</dbReference>
<dbReference type="PROSITE" id="PS51898">
    <property type="entry name" value="TYR_RECOMBINASE"/>
    <property type="match status" value="1"/>
</dbReference>
<dbReference type="CDD" id="cd01185">
    <property type="entry name" value="INTN1_C_like"/>
    <property type="match status" value="1"/>
</dbReference>
<dbReference type="Gene3D" id="1.10.443.10">
    <property type="entry name" value="Intergrase catalytic core"/>
    <property type="match status" value="1"/>
</dbReference>